<sequence>MKLEVFAPRAAHGDKPGSDLEGAGGSDAPSPLSAAGDDSLGSDGDCAANSPAAGGGARDPPGDGEQSAGGGPGAEEEVPAAAAAAVVAEGAEAGAAGPGAGGAGSGEGARSKPYTRRPKPPYSYIALIAMAIRDSAGGRLTLAEINEYLMGKFPFFRGSYTGWRNSVRHNLSLNDCFVKVLRDPSRPWGKDNYWMLNPNSEYTFADGVFRRRRKRLSHRAPAPAPGLRPESPGPPAARAGRPGLAPHALARPPGGARQPRASSPAPSPSTASSASPSAAAASGTRPRDTASVGRCALPAAARVPRAPPRGARQGSCCEPALLGARGAEVPPAAAPPARAPLGRRPAKPLRGPAAGGAHLYCPLRLPGPAGGLGPPPGPAPAVPGRDAPSLSRAAGSGTPSARRRGGGNAGPRTLHFQSRGK</sequence>
<dbReference type="FunFam" id="1.10.10.10:FF:000071">
    <property type="entry name" value="Forkhead box F1"/>
    <property type="match status" value="1"/>
</dbReference>
<dbReference type="PROSITE" id="PS50039">
    <property type="entry name" value="FORK_HEAD_3"/>
    <property type="match status" value="1"/>
</dbReference>
<dbReference type="PANTHER" id="PTHR11829">
    <property type="entry name" value="FORKHEAD BOX PROTEIN"/>
    <property type="match status" value="1"/>
</dbReference>
<feature type="compositionally biased region" description="Low complexity" evidence="5">
    <location>
        <begin position="79"/>
        <end position="95"/>
    </location>
</feature>
<feature type="region of interest" description="Disordered" evidence="5">
    <location>
        <begin position="328"/>
        <end position="421"/>
    </location>
</feature>
<dbReference type="GeneTree" id="ENSGT00940000162937"/>
<dbReference type="InterPro" id="IPR018122">
    <property type="entry name" value="TF_fork_head_CS_1"/>
</dbReference>
<feature type="region of interest" description="Disordered" evidence="5">
    <location>
        <begin position="215"/>
        <end position="292"/>
    </location>
</feature>
<reference evidence="7" key="2">
    <citation type="submission" date="2025-08" db="UniProtKB">
        <authorList>
            <consortium name="Ensembl"/>
        </authorList>
    </citation>
    <scope>IDENTIFICATION</scope>
</reference>
<dbReference type="CDD" id="cd20034">
    <property type="entry name" value="FH_FOXQ1-like"/>
    <property type="match status" value="1"/>
</dbReference>
<protein>
    <submittedName>
        <fullName evidence="7">Forkhead box Q1</fullName>
    </submittedName>
</protein>
<dbReference type="InterPro" id="IPR030456">
    <property type="entry name" value="TF_fork_head_CS_2"/>
</dbReference>
<evidence type="ECO:0000256" key="4">
    <source>
        <dbReference type="PROSITE-ProRule" id="PRU00089"/>
    </source>
</evidence>
<evidence type="ECO:0000313" key="8">
    <source>
        <dbReference type="Proteomes" id="UP000233100"/>
    </source>
</evidence>
<evidence type="ECO:0000256" key="1">
    <source>
        <dbReference type="ARBA" id="ARBA00004123"/>
    </source>
</evidence>
<dbReference type="InterPro" id="IPR050211">
    <property type="entry name" value="FOX_domain-containing"/>
</dbReference>
<keyword evidence="2 4" id="KW-0238">DNA-binding</keyword>
<feature type="compositionally biased region" description="Gly residues" evidence="5">
    <location>
        <begin position="96"/>
        <end position="107"/>
    </location>
</feature>
<feature type="region of interest" description="Disordered" evidence="5">
    <location>
        <begin position="1"/>
        <end position="116"/>
    </location>
</feature>
<name>A0A7N9CW73_MACFA</name>
<dbReference type="PANTHER" id="PTHR11829:SF206">
    <property type="entry name" value="FORKHEAD BOX PROTEIN Q1"/>
    <property type="match status" value="1"/>
</dbReference>
<organism evidence="7 8">
    <name type="scientific">Macaca fascicularis</name>
    <name type="common">Crab-eating macaque</name>
    <name type="synonym">Cynomolgus monkey</name>
    <dbReference type="NCBI Taxonomy" id="9541"/>
    <lineage>
        <taxon>Eukaryota</taxon>
        <taxon>Metazoa</taxon>
        <taxon>Chordata</taxon>
        <taxon>Craniata</taxon>
        <taxon>Vertebrata</taxon>
        <taxon>Euteleostomi</taxon>
        <taxon>Mammalia</taxon>
        <taxon>Eutheria</taxon>
        <taxon>Euarchontoglires</taxon>
        <taxon>Primates</taxon>
        <taxon>Haplorrhini</taxon>
        <taxon>Catarrhini</taxon>
        <taxon>Cercopithecidae</taxon>
        <taxon>Cercopithecinae</taxon>
        <taxon>Macaca</taxon>
    </lineage>
</organism>
<dbReference type="GO" id="GO:0000978">
    <property type="term" value="F:RNA polymerase II cis-regulatory region sequence-specific DNA binding"/>
    <property type="evidence" value="ECO:0007669"/>
    <property type="project" value="Ensembl"/>
</dbReference>
<dbReference type="InterPro" id="IPR036390">
    <property type="entry name" value="WH_DNA-bd_sf"/>
</dbReference>
<dbReference type="SUPFAM" id="SSF46785">
    <property type="entry name" value="Winged helix' DNA-binding domain"/>
    <property type="match status" value="1"/>
</dbReference>
<evidence type="ECO:0000259" key="6">
    <source>
        <dbReference type="PROSITE" id="PS50039"/>
    </source>
</evidence>
<feature type="domain" description="Fork-head" evidence="6">
    <location>
        <begin position="119"/>
        <end position="214"/>
    </location>
</feature>
<dbReference type="InterPro" id="IPR001766">
    <property type="entry name" value="Fork_head_dom"/>
</dbReference>
<feature type="compositionally biased region" description="Low complexity" evidence="5">
    <location>
        <begin position="261"/>
        <end position="282"/>
    </location>
</feature>
<reference evidence="7 8" key="1">
    <citation type="submission" date="2013-03" db="EMBL/GenBank/DDBJ databases">
        <authorList>
            <person name="Warren W."/>
            <person name="Wilson R.K."/>
        </authorList>
    </citation>
    <scope>NUCLEOTIDE SEQUENCE</scope>
</reference>
<feature type="compositionally biased region" description="Pro residues" evidence="5">
    <location>
        <begin position="222"/>
        <end position="235"/>
    </location>
</feature>
<proteinExistence type="predicted"/>
<dbReference type="PRINTS" id="PR00053">
    <property type="entry name" value="FORKHEAD"/>
</dbReference>
<dbReference type="GO" id="GO:0005634">
    <property type="term" value="C:nucleus"/>
    <property type="evidence" value="ECO:0007669"/>
    <property type="project" value="UniProtKB-SubCell"/>
</dbReference>
<dbReference type="PROSITE" id="PS00657">
    <property type="entry name" value="FORK_HEAD_1"/>
    <property type="match status" value="1"/>
</dbReference>
<dbReference type="InterPro" id="IPR036388">
    <property type="entry name" value="WH-like_DNA-bd_sf"/>
</dbReference>
<dbReference type="GO" id="GO:0031069">
    <property type="term" value="P:hair follicle morphogenesis"/>
    <property type="evidence" value="ECO:0007669"/>
    <property type="project" value="Ensembl"/>
</dbReference>
<gene>
    <name evidence="7" type="primary">FOXQ1</name>
</gene>
<accession>A0A7N9CW73</accession>
<dbReference type="Proteomes" id="UP000233100">
    <property type="component" value="Chromosome 4"/>
</dbReference>
<feature type="DNA-binding region" description="Fork-head" evidence="4">
    <location>
        <begin position="119"/>
        <end position="214"/>
    </location>
</feature>
<keyword evidence="8" id="KW-1185">Reference proteome</keyword>
<dbReference type="SMART" id="SM00339">
    <property type="entry name" value="FH"/>
    <property type="match status" value="1"/>
</dbReference>
<evidence type="ECO:0000313" key="7">
    <source>
        <dbReference type="Ensembl" id="ENSMFAP00000057806.1"/>
    </source>
</evidence>
<evidence type="ECO:0000256" key="3">
    <source>
        <dbReference type="ARBA" id="ARBA00023242"/>
    </source>
</evidence>
<feature type="compositionally biased region" description="Low complexity" evidence="5">
    <location>
        <begin position="339"/>
        <end position="367"/>
    </location>
</feature>
<feature type="compositionally biased region" description="Low complexity" evidence="5">
    <location>
        <begin position="32"/>
        <end position="52"/>
    </location>
</feature>
<dbReference type="GO" id="GO:0001227">
    <property type="term" value="F:DNA-binding transcription repressor activity, RNA polymerase II-specific"/>
    <property type="evidence" value="ECO:0007669"/>
    <property type="project" value="Ensembl"/>
</dbReference>
<dbReference type="GO" id="GO:0030154">
    <property type="term" value="P:cell differentiation"/>
    <property type="evidence" value="ECO:0007669"/>
    <property type="project" value="TreeGrafter"/>
</dbReference>
<dbReference type="Pfam" id="PF00250">
    <property type="entry name" value="Forkhead"/>
    <property type="match status" value="1"/>
</dbReference>
<dbReference type="Ensembl" id="ENSMFAT00000095001.1">
    <property type="protein sequence ID" value="ENSMFAP00000057806.1"/>
    <property type="gene ID" value="ENSMFAG00000062586.1"/>
</dbReference>
<keyword evidence="3 4" id="KW-0539">Nucleus</keyword>
<dbReference type="AlphaFoldDB" id="A0A7N9CW73"/>
<dbReference type="PROSITE" id="PS00658">
    <property type="entry name" value="FORK_HEAD_2"/>
    <property type="match status" value="1"/>
</dbReference>
<dbReference type="Gene3D" id="1.10.10.10">
    <property type="entry name" value="Winged helix-like DNA-binding domain superfamily/Winged helix DNA-binding domain"/>
    <property type="match status" value="1"/>
</dbReference>
<reference evidence="7" key="3">
    <citation type="submission" date="2025-09" db="UniProtKB">
        <authorList>
            <consortium name="Ensembl"/>
        </authorList>
    </citation>
    <scope>IDENTIFICATION</scope>
</reference>
<feature type="compositionally biased region" description="Low complexity" evidence="5">
    <location>
        <begin position="236"/>
        <end position="248"/>
    </location>
</feature>
<comment type="subcellular location">
    <subcellularLocation>
        <location evidence="1 4">Nucleus</location>
    </subcellularLocation>
</comment>
<dbReference type="InterPro" id="IPR047518">
    <property type="entry name" value="FH_FOXQ1"/>
</dbReference>
<evidence type="ECO:0000256" key="2">
    <source>
        <dbReference type="ARBA" id="ARBA00023125"/>
    </source>
</evidence>
<evidence type="ECO:0000256" key="5">
    <source>
        <dbReference type="SAM" id="MobiDB-lite"/>
    </source>
</evidence>